<dbReference type="EMBL" id="LR797827">
    <property type="protein sequence ID" value="CAB4241993.1"/>
    <property type="molecule type" value="Genomic_DNA"/>
</dbReference>
<dbReference type="CDD" id="cd08054">
    <property type="entry name" value="gp6"/>
    <property type="match status" value="1"/>
</dbReference>
<sequence length="217" mass="24398">MSANSLVYGGMYLAPTRSPFNYEKVEQTARDLATEWLTLDEITNQLNLFGDESQDGYLQGLELAVRMHIEDYLGLPIFPQSYRVYYGLDALYGTPVTLDLPEVSQNGVTINSVQYWNNAQPSVLTTVASTEYYYDATGNKVVIASLPTEMNTERTNPIIVNYTVAASILAQYPVIKQAGLLLMTHLYNNRSETTMTALQRIPFGIDMLLRPYKPLVM</sequence>
<reference evidence="1" key="1">
    <citation type="submission" date="2020-04" db="EMBL/GenBank/DDBJ databases">
        <authorList>
            <person name="Chiriac C."/>
            <person name="Salcher M."/>
            <person name="Ghai R."/>
            <person name="Kavagutti S V."/>
        </authorList>
    </citation>
    <scope>NUCLEOTIDE SEQUENCE</scope>
</reference>
<dbReference type="Gene3D" id="1.10.3230.30">
    <property type="entry name" value="Phage gp6-like head-tail connector protein"/>
    <property type="match status" value="1"/>
</dbReference>
<accession>A0A6J5LLP8</accession>
<evidence type="ECO:0000313" key="2">
    <source>
        <dbReference type="EMBL" id="CAB4241993.1"/>
    </source>
</evidence>
<dbReference type="EMBL" id="LR796275">
    <property type="protein sequence ID" value="CAB4133910.1"/>
    <property type="molecule type" value="Genomic_DNA"/>
</dbReference>
<organism evidence="1">
    <name type="scientific">uncultured Caudovirales phage</name>
    <dbReference type="NCBI Taxonomy" id="2100421"/>
    <lineage>
        <taxon>Viruses</taxon>
        <taxon>Duplodnaviria</taxon>
        <taxon>Heunggongvirae</taxon>
        <taxon>Uroviricota</taxon>
        <taxon>Caudoviricetes</taxon>
        <taxon>Peduoviridae</taxon>
        <taxon>Maltschvirus</taxon>
        <taxon>Maltschvirus maltsch</taxon>
    </lineage>
</organism>
<evidence type="ECO:0000313" key="1">
    <source>
        <dbReference type="EMBL" id="CAB4133910.1"/>
    </source>
</evidence>
<protein>
    <submittedName>
        <fullName evidence="1">Gp6 domain containing protein</fullName>
    </submittedName>
</protein>
<name>A0A6J5LLP8_9CAUD</name>
<gene>
    <name evidence="1" type="ORF">UFOVP263_56</name>
    <name evidence="2" type="ORF">UFOVP91_6</name>
</gene>
<proteinExistence type="predicted"/>